<evidence type="ECO:0000256" key="3">
    <source>
        <dbReference type="ARBA" id="ARBA00011198"/>
    </source>
</evidence>
<accession>A0A316U7V5</accession>
<comment type="subunit">
    <text evidence="3 12">Heterodimer with ALG14 to form a functional enzyme.</text>
</comment>
<dbReference type="AlphaFoldDB" id="A0A316U7V5"/>
<dbReference type="SUPFAM" id="SSF53756">
    <property type="entry name" value="UDP-Glycosyltransferase/glycogen phosphorylase"/>
    <property type="match status" value="1"/>
</dbReference>
<organism evidence="15 16">
    <name type="scientific">Pseudomicrostroma glucosiphilum</name>
    <dbReference type="NCBI Taxonomy" id="1684307"/>
    <lineage>
        <taxon>Eukaryota</taxon>
        <taxon>Fungi</taxon>
        <taxon>Dikarya</taxon>
        <taxon>Basidiomycota</taxon>
        <taxon>Ustilaginomycotina</taxon>
        <taxon>Exobasidiomycetes</taxon>
        <taxon>Microstromatales</taxon>
        <taxon>Microstromatales incertae sedis</taxon>
        <taxon>Pseudomicrostroma</taxon>
    </lineage>
</organism>
<dbReference type="EMBL" id="KZ819326">
    <property type="protein sequence ID" value="PWN20918.1"/>
    <property type="molecule type" value="Genomic_DNA"/>
</dbReference>
<evidence type="ECO:0000256" key="6">
    <source>
        <dbReference type="ARBA" id="ARBA00022676"/>
    </source>
</evidence>
<evidence type="ECO:0000256" key="10">
    <source>
        <dbReference type="ARBA" id="ARBA00032061"/>
    </source>
</evidence>
<dbReference type="InterPro" id="IPR039042">
    <property type="entry name" value="Alg13-like"/>
</dbReference>
<evidence type="ECO:0000256" key="2">
    <source>
        <dbReference type="ARBA" id="ARBA00006962"/>
    </source>
</evidence>
<feature type="compositionally biased region" description="Low complexity" evidence="13">
    <location>
        <begin position="185"/>
        <end position="199"/>
    </location>
</feature>
<comment type="similarity">
    <text evidence="2 12">Belongs to the glycosyltransferase 28 family.</text>
</comment>
<protein>
    <recommendedName>
        <fullName evidence="5 12">UDP-N-acetylglucosamine transferase subunit ALG13</fullName>
        <ecNumber evidence="4 12">2.4.1.141</ecNumber>
    </recommendedName>
    <alternativeName>
        <fullName evidence="10 12">Asparagine-linked glycosylation protein 13</fullName>
    </alternativeName>
</protein>
<feature type="region of interest" description="Disordered" evidence="13">
    <location>
        <begin position="103"/>
        <end position="219"/>
    </location>
</feature>
<evidence type="ECO:0000313" key="15">
    <source>
        <dbReference type="EMBL" id="PWN20918.1"/>
    </source>
</evidence>
<comment type="catalytic activity">
    <reaction evidence="11">
        <text>an N-acetyl-alpha-D-glucosaminyl-diphospho-di-trans,poly-cis-dolichol + UDP-N-acetyl-alpha-D-glucosamine = an N,N'-diacetylchitobiosyl-diphospho-di-trans,poly-cis-dolichol + UDP + H(+)</text>
        <dbReference type="Rhea" id="RHEA:23380"/>
        <dbReference type="Rhea" id="RHEA-COMP:19507"/>
        <dbReference type="Rhea" id="RHEA-COMP:19510"/>
        <dbReference type="ChEBI" id="CHEBI:15378"/>
        <dbReference type="ChEBI" id="CHEBI:57269"/>
        <dbReference type="ChEBI" id="CHEBI:57705"/>
        <dbReference type="ChEBI" id="CHEBI:58223"/>
        <dbReference type="ChEBI" id="CHEBI:58427"/>
        <dbReference type="EC" id="2.4.1.141"/>
    </reaction>
</comment>
<evidence type="ECO:0000313" key="16">
    <source>
        <dbReference type="Proteomes" id="UP000245942"/>
    </source>
</evidence>
<evidence type="ECO:0000259" key="14">
    <source>
        <dbReference type="Pfam" id="PF04101"/>
    </source>
</evidence>
<feature type="compositionally biased region" description="Low complexity" evidence="13">
    <location>
        <begin position="317"/>
        <end position="329"/>
    </location>
</feature>
<comment type="subcellular location">
    <subcellularLocation>
        <location evidence="1 12">Endoplasmic reticulum</location>
    </subcellularLocation>
</comment>
<dbReference type="EC" id="2.4.1.141" evidence="4 12"/>
<evidence type="ECO:0000256" key="12">
    <source>
        <dbReference type="RuleBase" id="RU362128"/>
    </source>
</evidence>
<dbReference type="PANTHER" id="PTHR12867">
    <property type="entry name" value="GLYCOSYL TRANSFERASE-RELATED"/>
    <property type="match status" value="1"/>
</dbReference>
<dbReference type="Pfam" id="PF04101">
    <property type="entry name" value="Glyco_tran_28_C"/>
    <property type="match status" value="1"/>
</dbReference>
<evidence type="ECO:0000256" key="8">
    <source>
        <dbReference type="ARBA" id="ARBA00022824"/>
    </source>
</evidence>
<evidence type="ECO:0000256" key="9">
    <source>
        <dbReference type="ARBA" id="ARBA00024804"/>
    </source>
</evidence>
<dbReference type="GO" id="GO:0004577">
    <property type="term" value="F:N-acetylglucosaminyldiphosphodolichol N-acetylglucosaminyltransferase activity"/>
    <property type="evidence" value="ECO:0007669"/>
    <property type="project" value="UniProtKB-EC"/>
</dbReference>
<feature type="compositionally biased region" description="Basic and acidic residues" evidence="13">
    <location>
        <begin position="388"/>
        <end position="400"/>
    </location>
</feature>
<evidence type="ECO:0000256" key="4">
    <source>
        <dbReference type="ARBA" id="ARBA00012614"/>
    </source>
</evidence>
<name>A0A316U7V5_9BASI</name>
<evidence type="ECO:0000256" key="7">
    <source>
        <dbReference type="ARBA" id="ARBA00022679"/>
    </source>
</evidence>
<dbReference type="GO" id="GO:0006488">
    <property type="term" value="P:dolichol-linked oligosaccharide biosynthetic process"/>
    <property type="evidence" value="ECO:0007669"/>
    <property type="project" value="InterPro"/>
</dbReference>
<proteinExistence type="inferred from homology"/>
<keyword evidence="16" id="KW-1185">Reference proteome</keyword>
<dbReference type="STRING" id="1684307.A0A316U7V5"/>
<reference evidence="15 16" key="1">
    <citation type="journal article" date="2018" name="Mol. Biol. Evol.">
        <title>Broad Genomic Sampling Reveals a Smut Pathogenic Ancestry of the Fungal Clade Ustilaginomycotina.</title>
        <authorList>
            <person name="Kijpornyongpan T."/>
            <person name="Mondo S.J."/>
            <person name="Barry K."/>
            <person name="Sandor L."/>
            <person name="Lee J."/>
            <person name="Lipzen A."/>
            <person name="Pangilinan J."/>
            <person name="LaButti K."/>
            <person name="Hainaut M."/>
            <person name="Henrissat B."/>
            <person name="Grigoriev I.V."/>
            <person name="Spatafora J.W."/>
            <person name="Aime M.C."/>
        </authorList>
    </citation>
    <scope>NUCLEOTIDE SEQUENCE [LARGE SCALE GENOMIC DNA]</scope>
    <source>
        <strain evidence="15 16">MCA 4718</strain>
    </source>
</reference>
<feature type="domain" description="Glycosyl transferase family 28 C-terminal" evidence="14">
    <location>
        <begin position="239"/>
        <end position="305"/>
    </location>
</feature>
<gene>
    <name evidence="12" type="primary">ALG13</name>
    <name evidence="15" type="ORF">BCV69DRAFT_282429</name>
</gene>
<dbReference type="Proteomes" id="UP000245942">
    <property type="component" value="Unassembled WGS sequence"/>
</dbReference>
<dbReference type="InterPro" id="IPR007235">
    <property type="entry name" value="Glyco_trans_28_C"/>
</dbReference>
<evidence type="ECO:0000256" key="11">
    <source>
        <dbReference type="ARBA" id="ARBA00048184"/>
    </source>
</evidence>
<keyword evidence="6 12" id="KW-0328">Glycosyltransferase</keyword>
<feature type="region of interest" description="Disordered" evidence="13">
    <location>
        <begin position="359"/>
        <end position="406"/>
    </location>
</feature>
<keyword evidence="8 12" id="KW-0256">Endoplasmic reticulum</keyword>
<feature type="region of interest" description="Disordered" evidence="13">
    <location>
        <begin position="317"/>
        <end position="346"/>
    </location>
</feature>
<evidence type="ECO:0000256" key="1">
    <source>
        <dbReference type="ARBA" id="ARBA00004240"/>
    </source>
</evidence>
<keyword evidence="7 12" id="KW-0808">Transferase</keyword>
<evidence type="ECO:0000256" key="13">
    <source>
        <dbReference type="SAM" id="MobiDB-lite"/>
    </source>
</evidence>
<comment type="function">
    <text evidence="9 12">Involved in protein N-glycosylation. Essential for the second step of the dolichol-linked oligosaccharide pathway.</text>
</comment>
<sequence length="406" mass="43074">MSSTSSTPLPPPPQPPPTIFVTVGSTAFSPLIARILSPSILSLLPSNSKLVVQYGKSDLASILAGEEGLLASSSAESSSSQTAAAASTSAGFTQIDAGSELVPSAGLRKTQQGGYSWKGTARSALDPGRTGKIQGWELLDGREEDEEEQQRQQGQGGTQSGVRRRRGRRSSSSSRTDSRGEVGGSISSASSSDCSSVDDSAQEEVFLQRSSPARGHAGATFLTSPPTLNFKTSPPQSVSITLMAYVPSLTPHLKEANLVIAHAGAGTILETLRLPSSSVSTPPALLLVPNESLMDNHQLELAQAIHAGGWARCASLNSKSHNSSHSQGQGHKEPQTSQESGGEEFASLEEELRLLLAPWKAREQEGASQRGHNRSTSPSSRWQPRPFPRAEPDRFRRLVDEEMGYL</sequence>
<dbReference type="GO" id="GO:0005783">
    <property type="term" value="C:endoplasmic reticulum"/>
    <property type="evidence" value="ECO:0007669"/>
    <property type="project" value="UniProtKB-SubCell"/>
</dbReference>
<dbReference type="Gene3D" id="3.40.50.2000">
    <property type="entry name" value="Glycogen Phosphorylase B"/>
    <property type="match status" value="2"/>
</dbReference>
<evidence type="ECO:0000256" key="5">
    <source>
        <dbReference type="ARBA" id="ARBA00017468"/>
    </source>
</evidence>
<dbReference type="PANTHER" id="PTHR12867:SF6">
    <property type="entry name" value="N-ACETYLGLUCOSAMINYLDIPHOSPHODOLICHOL N-ACETYLGLUCOSAMINYLTRANSFERASE"/>
    <property type="match status" value="1"/>
</dbReference>
<dbReference type="OrthoDB" id="20273at2759"/>